<evidence type="ECO:0000256" key="1">
    <source>
        <dbReference type="SAM" id="Phobius"/>
    </source>
</evidence>
<keyword evidence="1" id="KW-1133">Transmembrane helix</keyword>
<feature type="transmembrane region" description="Helical" evidence="1">
    <location>
        <begin position="79"/>
        <end position="101"/>
    </location>
</feature>
<dbReference type="PANTHER" id="PTHR34149">
    <property type="entry name" value="PROTEIN CBG11905-RELATED"/>
    <property type="match status" value="1"/>
</dbReference>
<keyword evidence="4" id="KW-1185">Reference proteome</keyword>
<dbReference type="Proteomes" id="UP001303046">
    <property type="component" value="Unassembled WGS sequence"/>
</dbReference>
<feature type="signal peptide" evidence="2">
    <location>
        <begin position="1"/>
        <end position="17"/>
    </location>
</feature>
<organism evidence="3 4">
    <name type="scientific">Necator americanus</name>
    <name type="common">Human hookworm</name>
    <dbReference type="NCBI Taxonomy" id="51031"/>
    <lineage>
        <taxon>Eukaryota</taxon>
        <taxon>Metazoa</taxon>
        <taxon>Ecdysozoa</taxon>
        <taxon>Nematoda</taxon>
        <taxon>Chromadorea</taxon>
        <taxon>Rhabditida</taxon>
        <taxon>Rhabditina</taxon>
        <taxon>Rhabditomorpha</taxon>
        <taxon>Strongyloidea</taxon>
        <taxon>Ancylostomatidae</taxon>
        <taxon>Bunostominae</taxon>
        <taxon>Necator</taxon>
    </lineage>
</organism>
<dbReference type="InterPro" id="IPR022559">
    <property type="entry name" value="SUP-1-like"/>
</dbReference>
<name>A0ABR1DR24_NECAM</name>
<dbReference type="Pfam" id="PF10853">
    <property type="entry name" value="DUF2650"/>
    <property type="match status" value="1"/>
</dbReference>
<comment type="caution">
    <text evidence="3">The sequence shown here is derived from an EMBL/GenBank/DDBJ whole genome shotgun (WGS) entry which is preliminary data.</text>
</comment>
<keyword evidence="1" id="KW-0812">Transmembrane</keyword>
<protein>
    <submittedName>
        <fullName evidence="3">Uncharacterized protein</fullName>
    </submittedName>
</protein>
<feature type="chain" id="PRO_5047442383" evidence="2">
    <location>
        <begin position="18"/>
        <end position="106"/>
    </location>
</feature>
<sequence>MIYSLILLTVLFSVVLAEFVKPDESPPAYAPIRPHRLRPHHKREVAQSCGSEVCPDDTILIYYRCNRSDPKKCHWHLRMWAIVIFGVVLVKAAFACFVSFFRCVCF</sequence>
<dbReference type="PANTHER" id="PTHR34149:SF3">
    <property type="entry name" value="PROTEIN CBG25828"/>
    <property type="match status" value="1"/>
</dbReference>
<gene>
    <name evidence="3" type="primary">Necator_chrIV.g17250</name>
    <name evidence="3" type="ORF">RB195_003952</name>
</gene>
<evidence type="ECO:0000313" key="3">
    <source>
        <dbReference type="EMBL" id="KAK6752863.1"/>
    </source>
</evidence>
<reference evidence="3 4" key="1">
    <citation type="submission" date="2023-08" db="EMBL/GenBank/DDBJ databases">
        <title>A Necator americanus chromosomal reference genome.</title>
        <authorList>
            <person name="Ilik V."/>
            <person name="Petrzelkova K.J."/>
            <person name="Pardy F."/>
            <person name="Fuh T."/>
            <person name="Niatou-Singa F.S."/>
            <person name="Gouil Q."/>
            <person name="Baker L."/>
            <person name="Ritchie M.E."/>
            <person name="Jex A.R."/>
            <person name="Gazzola D."/>
            <person name="Li H."/>
            <person name="Toshio Fujiwara R."/>
            <person name="Zhan B."/>
            <person name="Aroian R.V."/>
            <person name="Pafco B."/>
            <person name="Schwarz E.M."/>
        </authorList>
    </citation>
    <scope>NUCLEOTIDE SEQUENCE [LARGE SCALE GENOMIC DNA]</scope>
    <source>
        <strain evidence="3 4">Aroian</strain>
        <tissue evidence="3">Whole animal</tissue>
    </source>
</reference>
<proteinExistence type="predicted"/>
<evidence type="ECO:0000313" key="4">
    <source>
        <dbReference type="Proteomes" id="UP001303046"/>
    </source>
</evidence>
<dbReference type="EMBL" id="JAVFWL010000004">
    <property type="protein sequence ID" value="KAK6752863.1"/>
    <property type="molecule type" value="Genomic_DNA"/>
</dbReference>
<keyword evidence="2" id="KW-0732">Signal</keyword>
<keyword evidence="1" id="KW-0472">Membrane</keyword>
<accession>A0ABR1DR24</accession>
<evidence type="ECO:0000256" key="2">
    <source>
        <dbReference type="SAM" id="SignalP"/>
    </source>
</evidence>